<evidence type="ECO:0000313" key="6">
    <source>
        <dbReference type="EMBL" id="KRU12844.1"/>
    </source>
</evidence>
<dbReference type="AlphaFoldDB" id="A0A0H3J824"/>
<gene>
    <name evidence="5" type="ORF">CLPA_c10600</name>
    <name evidence="6" type="ORF">CP6013_02092</name>
</gene>
<evidence type="ECO:0000313" key="7">
    <source>
        <dbReference type="Proteomes" id="UP000028042"/>
    </source>
</evidence>
<dbReference type="EMBL" id="CP009268">
    <property type="protein sequence ID" value="AJA51148.1"/>
    <property type="molecule type" value="Genomic_DNA"/>
</dbReference>
<dbReference type="InterPro" id="IPR001448">
    <property type="entry name" value="SASP_alpha/beta-type"/>
</dbReference>
<evidence type="ECO:0000313" key="5">
    <source>
        <dbReference type="EMBL" id="AJA51148.1"/>
    </source>
</evidence>
<dbReference type="PANTHER" id="PTHR36107:SF1">
    <property type="entry name" value="SMALL, ACID-SOLUBLE SPORE PROTEIN A"/>
    <property type="match status" value="1"/>
</dbReference>
<proteinExistence type="inferred from homology"/>
<dbReference type="EMBL" id="JPGY02000001">
    <property type="protein sequence ID" value="KRU12844.1"/>
    <property type="molecule type" value="Genomic_DNA"/>
</dbReference>
<reference evidence="6 7" key="3">
    <citation type="journal article" name="Genome Announc.">
        <title>Improved Draft Genome Sequence of Clostridium pasteurianum Strain ATCC 6013 (DSM 525) Using a Hybrid Next-Generation Sequencing Approach.</title>
        <authorList>
            <person name="Pyne M.E."/>
            <person name="Utturkar S."/>
            <person name="Brown S.D."/>
            <person name="Moo-Young M."/>
            <person name="Chung D.A."/>
            <person name="Chou C.P."/>
        </authorList>
    </citation>
    <scope>NUCLEOTIDE SEQUENCE [LARGE SCALE GENOMIC DNA]</scope>
    <source>
        <strain evidence="6 7">ATCC 6013</strain>
    </source>
</reference>
<sequence>MASRSSNRLVVPEAKEALNQFKLEAAKEVGTPLTNGYNGDLTSRQNGSVGGQMVKKMVEDYENRIK</sequence>
<dbReference type="Gene3D" id="6.10.10.80">
    <property type="entry name" value="Small, acid-soluble spore protein, alpha/beta type-like"/>
    <property type="match status" value="1"/>
</dbReference>
<reference evidence="5 8" key="1">
    <citation type="journal article" date="2015" name="Genome Announc.">
        <title>Complete Genome Sequence of the Nitrogen-Fixing and Solvent-Producing Clostridium pasteurianum DSM 525.</title>
        <authorList>
            <person name="Poehlein A."/>
            <person name="Grosse-Honebrink A."/>
            <person name="Zhang Y."/>
            <person name="Minton N.P."/>
            <person name="Daniel R."/>
        </authorList>
    </citation>
    <scope>NUCLEOTIDE SEQUENCE [LARGE SCALE GENOMIC DNA]</scope>
    <source>
        <strain evidence="5">DSM 525</strain>
        <strain evidence="8">DSM 525 / ATCC 6013</strain>
    </source>
</reference>
<dbReference type="Proteomes" id="UP000030905">
    <property type="component" value="Chromosome"/>
</dbReference>
<keyword evidence="4" id="KW-0238">DNA-binding</keyword>
<dbReference type="InterPro" id="IPR050847">
    <property type="entry name" value="SASP_DNA-binding"/>
</dbReference>
<dbReference type="KEGG" id="cpat:CLPA_c10600"/>
<dbReference type="KEGG" id="cpae:CPAST_c10600"/>
<keyword evidence="3" id="KW-0749">Sporulation</keyword>
<dbReference type="GeneID" id="93073256"/>
<dbReference type="RefSeq" id="WP_003444602.1">
    <property type="nucleotide sequence ID" value="NZ_ANZB01000005.1"/>
</dbReference>
<reference evidence="6" key="2">
    <citation type="submission" date="2015-10" db="EMBL/GenBank/DDBJ databases">
        <title>Improved Draft Genome Sequence of Clostridium pasteurianum Strain ATCC 6013 (DSM 525) Using a Hybrid Next-Generation Sequencing Approach.</title>
        <authorList>
            <person name="Pyne M.E."/>
            <person name="Utturkar S.M."/>
            <person name="Brown S.D."/>
            <person name="Moo-Young M."/>
            <person name="Chung D.A."/>
            <person name="Chou P.C."/>
        </authorList>
    </citation>
    <scope>NUCLEOTIDE SEQUENCE</scope>
    <source>
        <strain evidence="6">ATCC 6013</strain>
    </source>
</reference>
<protein>
    <submittedName>
        <fullName evidence="6">Small acid-soluble spore protein alpha/beta type</fullName>
    </submittedName>
    <submittedName>
        <fullName evidence="5">Small acid-soluble spore protein-like protein</fullName>
    </submittedName>
</protein>
<evidence type="ECO:0000256" key="4">
    <source>
        <dbReference type="ARBA" id="ARBA00023125"/>
    </source>
</evidence>
<comment type="similarity">
    <text evidence="2">Belongs to the alpha/beta-type SASP family.</text>
</comment>
<evidence type="ECO:0000256" key="1">
    <source>
        <dbReference type="ARBA" id="ARBA00003863"/>
    </source>
</evidence>
<dbReference type="Proteomes" id="UP000028042">
    <property type="component" value="Unassembled WGS sequence"/>
</dbReference>
<dbReference type="PROSITE" id="PS00684">
    <property type="entry name" value="SASP_2"/>
    <property type="match status" value="1"/>
</dbReference>
<dbReference type="InterPro" id="IPR018126">
    <property type="entry name" value="SASP_alpha/beta-type_CS"/>
</dbReference>
<dbReference type="GO" id="GO:0003690">
    <property type="term" value="F:double-stranded DNA binding"/>
    <property type="evidence" value="ECO:0007669"/>
    <property type="project" value="InterPro"/>
</dbReference>
<name>A0A0H3J824_CLOPA</name>
<dbReference type="PANTHER" id="PTHR36107">
    <property type="entry name" value="SMALL, ACID-SOLUBLE SPORE PROTEIN A"/>
    <property type="match status" value="1"/>
</dbReference>
<dbReference type="InterPro" id="IPR038300">
    <property type="entry name" value="SASP_sf_alpha/beta"/>
</dbReference>
<dbReference type="Pfam" id="PF00269">
    <property type="entry name" value="SASP"/>
    <property type="match status" value="1"/>
</dbReference>
<keyword evidence="8" id="KW-1185">Reference proteome</keyword>
<comment type="function">
    <text evidence="1">SASP are bound to spore DNA. They are double-stranded DNA-binding proteins that cause DNA to change to an a-like conformation. They protect the DNA backbone from chemical and enzymatic cleavage and are thus involved in dormant spore's high resistance to UV light.</text>
</comment>
<evidence type="ECO:0000256" key="2">
    <source>
        <dbReference type="ARBA" id="ARBA00005442"/>
    </source>
</evidence>
<accession>A0A0H3J824</accession>
<organism evidence="5 8">
    <name type="scientific">Clostridium pasteurianum DSM 525 = ATCC 6013</name>
    <dbReference type="NCBI Taxonomy" id="1262449"/>
    <lineage>
        <taxon>Bacteria</taxon>
        <taxon>Bacillati</taxon>
        <taxon>Bacillota</taxon>
        <taxon>Clostridia</taxon>
        <taxon>Eubacteriales</taxon>
        <taxon>Clostridiaceae</taxon>
        <taxon>Clostridium</taxon>
    </lineage>
</organism>
<evidence type="ECO:0000313" key="8">
    <source>
        <dbReference type="Proteomes" id="UP000030905"/>
    </source>
</evidence>
<dbReference type="PATRIC" id="fig|1262449.3.peg.1907"/>
<evidence type="ECO:0000256" key="3">
    <source>
        <dbReference type="ARBA" id="ARBA00022969"/>
    </source>
</evidence>
<dbReference type="GO" id="GO:0030435">
    <property type="term" value="P:sporulation resulting in formation of a cellular spore"/>
    <property type="evidence" value="ECO:0007669"/>
    <property type="project" value="UniProtKB-KW"/>
</dbReference>
<dbReference type="GO" id="GO:0006265">
    <property type="term" value="P:DNA topological change"/>
    <property type="evidence" value="ECO:0007669"/>
    <property type="project" value="InterPro"/>
</dbReference>
<dbReference type="eggNOG" id="ENOG5032YCI">
    <property type="taxonomic scope" value="Bacteria"/>
</dbReference>